<dbReference type="PANTHER" id="PTHR18976:SF34">
    <property type="entry name" value="LIPID-BINDING PROTEIN"/>
    <property type="match status" value="1"/>
</dbReference>
<evidence type="ECO:0000256" key="2">
    <source>
        <dbReference type="SAM" id="Phobius"/>
    </source>
</evidence>
<evidence type="ECO:0000313" key="3">
    <source>
        <dbReference type="EMBL" id="GBE63321.1"/>
    </source>
</evidence>
<dbReference type="PANTHER" id="PTHR18976">
    <property type="entry name" value="APOLIPOPROTEIN"/>
    <property type="match status" value="1"/>
</dbReference>
<protein>
    <recommendedName>
        <fullName evidence="5">C3H1-type domain-containing protein</fullName>
    </recommendedName>
</protein>
<keyword evidence="2" id="KW-1133">Transmembrane helix</keyword>
<comment type="caution">
    <text evidence="3">The sequence shown here is derived from an EMBL/GenBank/DDBJ whole genome shotgun (WGS) entry which is preliminary data.</text>
</comment>
<dbReference type="EMBL" id="BDSA01000032">
    <property type="protein sequence ID" value="GBE63321.1"/>
    <property type="molecule type" value="Genomic_DNA"/>
</dbReference>
<keyword evidence="4" id="KW-1185">Reference proteome</keyword>
<keyword evidence="2" id="KW-0472">Membrane</keyword>
<feature type="region of interest" description="Disordered" evidence="1">
    <location>
        <begin position="966"/>
        <end position="993"/>
    </location>
</feature>
<feature type="compositionally biased region" description="Polar residues" evidence="1">
    <location>
        <begin position="968"/>
        <end position="989"/>
    </location>
</feature>
<proteinExistence type="predicted"/>
<gene>
    <name evidence="3" type="ORF">BOVATA_048140</name>
</gene>
<name>A0A2H6KK12_9APIC</name>
<feature type="transmembrane region" description="Helical" evidence="2">
    <location>
        <begin position="1346"/>
        <end position="1369"/>
    </location>
</feature>
<evidence type="ECO:0000313" key="4">
    <source>
        <dbReference type="Proteomes" id="UP000236319"/>
    </source>
</evidence>
<organism evidence="3 4">
    <name type="scientific">Babesia ovata</name>
    <dbReference type="NCBI Taxonomy" id="189622"/>
    <lineage>
        <taxon>Eukaryota</taxon>
        <taxon>Sar</taxon>
        <taxon>Alveolata</taxon>
        <taxon>Apicomplexa</taxon>
        <taxon>Aconoidasida</taxon>
        <taxon>Piroplasmida</taxon>
        <taxon>Babesiidae</taxon>
        <taxon>Babesia</taxon>
    </lineage>
</organism>
<dbReference type="VEuPathDB" id="PiroplasmaDB:BOVATA_048140"/>
<evidence type="ECO:0008006" key="5">
    <source>
        <dbReference type="Google" id="ProtNLM"/>
    </source>
</evidence>
<evidence type="ECO:0000256" key="1">
    <source>
        <dbReference type="SAM" id="MobiDB-lite"/>
    </source>
</evidence>
<dbReference type="GeneID" id="39877091"/>
<keyword evidence="2" id="KW-0812">Transmembrane</keyword>
<dbReference type="RefSeq" id="XP_028869564.1">
    <property type="nucleotide sequence ID" value="XM_029013731.1"/>
</dbReference>
<dbReference type="InterPro" id="IPR050163">
    <property type="entry name" value="Apolipoprotein_A1/A4/E"/>
</dbReference>
<sequence>MDGHIKAHMDRMPITEQLRNWQGFAGLYLGEVQKSEKALKNIDDNLGIRVSPYIEFIREIVENFRKSVNDESVTNSVKALNAKFMYHRKDVASHIETKIQTVKQSLSEKLGQIGKDIETLKQARDTHIKSIRNAMKLAQQAADNLLGKTGTEFDTAYKTLITNKFTEIKDAVEKFAKEGSDSTDLLKQFGIVNQQVNSEMSTALLADLTKLKEAIDDVDKHVENDKADGIGLVSGELQDLQTAMATLGSKILERITETSAELWVHYENVLEDKIKDLATMFKPLREAIYGEGGTSKNPADKSLGKYIIDLTAAIGGNGDDDDDADEDGKLDKAIKKFHSAAEAEIRNAAKTAIEKALEEFKMDADDNKINVPAMMTLFNSAKTKITNALLLMAGELEKLKKLPTTIEQTGKNAGELMDELKERIDGVKKAIDAIAKPINDAEDAFDSAVEALDGSLVLAQSAANGKLQDLQFDLQARVNKALHDLEDAVQKMYDDQKKAELRALHSSVADQFSNVRSLIDDDMDMGLKGLMGKLKEAFLVYRPYPSGTDLRPFTKKVNQFLTKFFDELLLQTDLTDDRERMDPLTSALSSLLSTMFNKQHFHREVSDKIDALKKALDNFTPTQFHEASPLLNVVKRGVTDLHEQLRKQYVSRYSGKEWNSLQEPEKTNCAQILVTILKTLTHDLRELHERCDKKKGDCRENKISLISKPSVYNPLGAFFKDCGFIVSKLEESYEGELRCHEQMRGGHLFEKLVASLQDVNKILHLPKCVTDKTDNFTVIDLLKCLTTHVGEYYQSCHLGLPKSKKYPCSIRDICVWLSGLPHTAVYNTIQGHCDKMLNQKDEATGAFPNQADKVMKRSLQHLYGTIKKTCHLSHRLLVSIQGNGRGYDHAAYPYACCFENNHGGFYYPGDPSSLLDMLKDMCMRLLRAVSFLYQQCKHTASDGNGWRECQYGYRVGTYHWDCDKSSDDSNTQPNRQPKCQPNSEPNDQPTCLPKSPLQAHLMDGLPGFMPHKFTAVGCQAMCSTCPKGSLVGQCITPMGFADLATAGSITGRGDDLVDVLSTLCKNGGSVLCELVHALQCISPSPPKGLAEMFSYYCNVMQKSYGAVYGHYTQSKDAIDEAVNNSFPFNNFKTLHQSYRNSQLTEKFRDLYCYNGSHNKHLDEGHCDLQSLSPNPTSTKLNECSTANSTCAPYLKALCHDAHHTYPAKHANMYLSWLCRLAWTFWDLLDQLLKAFNNISCQTYGCLCKCGFGKHGVTEEETSQPPKVPTPAKISCSCTSIVECKGPMSVFYQYGFTFGMPKELMGSGSKKTCDNFVKQLNRVLTNGYFKELFDEIDDFIWAIRTPFSYLLLALWSLSLLYLLHIAVVRLDVLRIRSHLRSPSSHRIAAQSLLAAARVKALANVKYFSP</sequence>
<reference evidence="3 4" key="1">
    <citation type="journal article" date="2017" name="BMC Genomics">
        <title>Whole-genome assembly of Babesia ovata and comparative genomics between closely related pathogens.</title>
        <authorList>
            <person name="Yamagishi J."/>
            <person name="Asada M."/>
            <person name="Hakimi H."/>
            <person name="Tanaka T.Q."/>
            <person name="Sugimoto C."/>
            <person name="Kawazu S."/>
        </authorList>
    </citation>
    <scope>NUCLEOTIDE SEQUENCE [LARGE SCALE GENOMIC DNA]</scope>
    <source>
        <strain evidence="3 4">Miyake</strain>
    </source>
</reference>
<dbReference type="OrthoDB" id="5423371at2759"/>
<accession>A0A2H6KK12</accession>
<dbReference type="Proteomes" id="UP000236319">
    <property type="component" value="Unassembled WGS sequence"/>
</dbReference>